<evidence type="ECO:0000313" key="3">
    <source>
        <dbReference type="Proteomes" id="UP001240697"/>
    </source>
</evidence>
<reference evidence="2 3" key="1">
    <citation type="submission" date="2023-05" db="EMBL/GenBank/DDBJ databases">
        <authorList>
            <person name="Yin Y."/>
            <person name="Lu Z."/>
        </authorList>
    </citation>
    <scope>NUCLEOTIDE SEQUENCE [LARGE SCALE GENOMIC DNA]</scope>
    <source>
        <strain evidence="2 3">ZM22</strain>
    </source>
</reference>
<dbReference type="Proteomes" id="UP001240697">
    <property type="component" value="Chromosome"/>
</dbReference>
<keyword evidence="3" id="KW-1185">Reference proteome</keyword>
<evidence type="ECO:0000313" key="2">
    <source>
        <dbReference type="EMBL" id="WHS63874.1"/>
    </source>
</evidence>
<proteinExistence type="predicted"/>
<sequence length="67" mass="7175">MSNFWSRLGQSFLSAGAMNARQPLLAWEASWDEAEALIASGKLWPEPPQTQAGGRAQEASSSTVQAP</sequence>
<evidence type="ECO:0000256" key="1">
    <source>
        <dbReference type="SAM" id="MobiDB-lite"/>
    </source>
</evidence>
<accession>A0ABY8SPI8</accession>
<gene>
    <name evidence="2" type="ORF">QMY55_15245</name>
</gene>
<feature type="region of interest" description="Disordered" evidence="1">
    <location>
        <begin position="42"/>
        <end position="67"/>
    </location>
</feature>
<name>A0ABY8SPI8_9BURK</name>
<feature type="compositionally biased region" description="Polar residues" evidence="1">
    <location>
        <begin position="58"/>
        <end position="67"/>
    </location>
</feature>
<dbReference type="RefSeq" id="WP_283485031.1">
    <property type="nucleotide sequence ID" value="NZ_CP125947.1"/>
</dbReference>
<dbReference type="EMBL" id="CP125947">
    <property type="protein sequence ID" value="WHS63874.1"/>
    <property type="molecule type" value="Genomic_DNA"/>
</dbReference>
<protein>
    <submittedName>
        <fullName evidence="2">Uncharacterized protein</fullName>
    </submittedName>
</protein>
<organism evidence="2 3">
    <name type="scientific">Comamonas resistens</name>
    <dbReference type="NCBI Taxonomy" id="3046670"/>
    <lineage>
        <taxon>Bacteria</taxon>
        <taxon>Pseudomonadati</taxon>
        <taxon>Pseudomonadota</taxon>
        <taxon>Betaproteobacteria</taxon>
        <taxon>Burkholderiales</taxon>
        <taxon>Comamonadaceae</taxon>
        <taxon>Comamonas</taxon>
    </lineage>
</organism>